<feature type="compositionally biased region" description="Polar residues" evidence="7">
    <location>
        <begin position="51"/>
        <end position="67"/>
    </location>
</feature>
<feature type="region of interest" description="Disordered" evidence="7">
    <location>
        <begin position="1"/>
        <end position="71"/>
    </location>
</feature>
<evidence type="ECO:0000256" key="2">
    <source>
        <dbReference type="ARBA" id="ARBA00009751"/>
    </source>
</evidence>
<keyword evidence="4 8" id="KW-1133">Transmembrane helix</keyword>
<evidence type="ECO:0000256" key="6">
    <source>
        <dbReference type="ARBA" id="ARBA00039262"/>
    </source>
</evidence>
<comment type="subcellular location">
    <subcellularLocation>
        <location evidence="1">Membrane</location>
        <topology evidence="1">Multi-pass membrane protein</topology>
    </subcellularLocation>
</comment>
<proteinExistence type="inferred from homology"/>
<dbReference type="Ensembl" id="ENSFCTT00005078325.1">
    <property type="protein sequence ID" value="ENSFCTP00005054720.1"/>
    <property type="gene ID" value="ENSFCTG00005027548.1"/>
</dbReference>
<name>A0ABI8A6A3_FELCA</name>
<dbReference type="Pfam" id="PF04184">
    <property type="entry name" value="ST7"/>
    <property type="match status" value="1"/>
</dbReference>
<dbReference type="PANTHER" id="PTHR12745:SF4">
    <property type="entry name" value="SUPPRESSOR OF TUMORIGENICITY 7 PROTEIN-LIKE"/>
    <property type="match status" value="1"/>
</dbReference>
<evidence type="ECO:0000256" key="7">
    <source>
        <dbReference type="SAM" id="MobiDB-lite"/>
    </source>
</evidence>
<dbReference type="CDD" id="cd11557">
    <property type="entry name" value="ST7"/>
    <property type="match status" value="1"/>
</dbReference>
<reference evidence="9 10" key="1">
    <citation type="submission" date="2021-02" db="EMBL/GenBank/DDBJ databases">
        <title>Safari Cat Assemblies.</title>
        <authorList>
            <person name="Bredemeyer K.R."/>
            <person name="Murphy W.J."/>
        </authorList>
    </citation>
    <scope>NUCLEOTIDE SEQUENCE [LARGE SCALE GENOMIC DNA]</scope>
</reference>
<dbReference type="GeneTree" id="ENSGT00390000000873"/>
<dbReference type="PANTHER" id="PTHR12745">
    <property type="entry name" value="SUPPRESSION OF TUMORIGENICITY 7"/>
    <property type="match status" value="1"/>
</dbReference>
<protein>
    <recommendedName>
        <fullName evidence="6">Suppressor of tumorigenicity 7 protein-like</fullName>
    </recommendedName>
</protein>
<evidence type="ECO:0000256" key="5">
    <source>
        <dbReference type="ARBA" id="ARBA00023136"/>
    </source>
</evidence>
<organism evidence="9 10">
    <name type="scientific">Felis catus</name>
    <name type="common">Cat</name>
    <name type="synonym">Felis silvestris catus</name>
    <dbReference type="NCBI Taxonomy" id="9685"/>
    <lineage>
        <taxon>Eukaryota</taxon>
        <taxon>Metazoa</taxon>
        <taxon>Chordata</taxon>
        <taxon>Craniata</taxon>
        <taxon>Vertebrata</taxon>
        <taxon>Euteleostomi</taxon>
        <taxon>Mammalia</taxon>
        <taxon>Eutheria</taxon>
        <taxon>Laurasiatheria</taxon>
        <taxon>Carnivora</taxon>
        <taxon>Feliformia</taxon>
        <taxon>Felidae</taxon>
        <taxon>Felinae</taxon>
        <taxon>Felis</taxon>
    </lineage>
</organism>
<reference evidence="9" key="2">
    <citation type="submission" date="2025-08" db="UniProtKB">
        <authorList>
            <consortium name="Ensembl"/>
        </authorList>
    </citation>
    <scope>IDENTIFICATION</scope>
    <source>
        <strain evidence="9">breed Abyssinian</strain>
    </source>
</reference>
<feature type="transmembrane region" description="Helical" evidence="8">
    <location>
        <begin position="168"/>
        <end position="191"/>
    </location>
</feature>
<evidence type="ECO:0000313" key="10">
    <source>
        <dbReference type="Proteomes" id="UP000823872"/>
    </source>
</evidence>
<evidence type="ECO:0000256" key="3">
    <source>
        <dbReference type="ARBA" id="ARBA00022692"/>
    </source>
</evidence>
<gene>
    <name evidence="9" type="primary">ST7L</name>
</gene>
<feature type="region of interest" description="Disordered" evidence="7">
    <location>
        <begin position="214"/>
        <end position="233"/>
    </location>
</feature>
<keyword evidence="10" id="KW-1185">Reference proteome</keyword>
<evidence type="ECO:0000313" key="9">
    <source>
        <dbReference type="Ensembl" id="ENSFCTP00005054720.1"/>
    </source>
</evidence>
<dbReference type="Proteomes" id="UP000823872">
    <property type="component" value="Chromosome C1"/>
</dbReference>
<sequence>MEAKTFHSEVTFQSSSSRKGAANHPFPPFEGRGSPGMLLHLPNFLGPRSLRQPSQRPTSGPPLSQDSRLPVSCPSPLPAPRACGCSKMADGDGLGEAATAAASPPAPAPGQSLSLGWRERLRAGLAGTGASLWFVAGLGLLYVLRVPLRLCENLAAVTVFLNSLTPKFYVALTGTSSLISGLIFMFEWWYFHKHGTSFIEQVSVSHLRPLMGGTESSISEPGSSSNRESETSRQNLSECKVWRNPLNLFRGAEYRRYTWVTGKEPLTYYDMNLSAQDHQTFFTCDTDFLRPSDTVMQKAWRERNPPARIKAAYQALELNNDCATAYVLLAEEEATTIVDAERLFKQALKAGETIYRRSQQCQHQSPQHEAQLRRDTNVLVYIKRRLAMCARKLGRIREAVKIMRDLMKEFPPLTMMNIHENLLESLLELQAYADVQAVLAKYDDISLPKSAAICYTAALLKTRTVSDKFCPETASRRGLSMAEINAVEAIHRAVEFNPHVPKYLLEMKSLILPPEHILKRGDSEAIAYAFFHLQHWKRIEGALNLLQCTWEGTFRMIPYPLEKGHLFYPYPSCTETADRELLPTFHHVSVYPKKELPFFIHFTAGLCSSTAMIALLTHQFPEIMGVFAKASSGPVLFSVQFCPQLLSFDVELRQLLLHLGFCLQASLPLRGQLFLQLAHPALLLLQFPAQLSRPLPLLGCLAGGFLALEHQHGRELLVAGALLLQLTGQLLLLLLKLFHLGLLKFQLEKKAAIHGD</sequence>
<feature type="compositionally biased region" description="Polar residues" evidence="7">
    <location>
        <begin position="8"/>
        <end position="18"/>
    </location>
</feature>
<accession>A0ABI8A6A3</accession>
<keyword evidence="5 8" id="KW-0472">Membrane</keyword>
<keyword evidence="3 8" id="KW-0812">Transmembrane</keyword>
<comment type="similarity">
    <text evidence="2">Belongs to the ST7 family.</text>
</comment>
<evidence type="ECO:0000256" key="4">
    <source>
        <dbReference type="ARBA" id="ARBA00022989"/>
    </source>
</evidence>
<evidence type="ECO:0000256" key="1">
    <source>
        <dbReference type="ARBA" id="ARBA00004141"/>
    </source>
</evidence>
<feature type="compositionally biased region" description="Low complexity" evidence="7">
    <location>
        <begin position="215"/>
        <end position="226"/>
    </location>
</feature>
<reference evidence="9" key="3">
    <citation type="submission" date="2025-09" db="UniProtKB">
        <authorList>
            <consortium name="Ensembl"/>
        </authorList>
    </citation>
    <scope>IDENTIFICATION</scope>
    <source>
        <strain evidence="9">breed Abyssinian</strain>
    </source>
</reference>
<evidence type="ECO:0000256" key="8">
    <source>
        <dbReference type="SAM" id="Phobius"/>
    </source>
</evidence>
<feature type="transmembrane region" description="Helical" evidence="8">
    <location>
        <begin position="123"/>
        <end position="144"/>
    </location>
</feature>
<dbReference type="InterPro" id="IPR007311">
    <property type="entry name" value="ST7"/>
</dbReference>